<reference evidence="3" key="1">
    <citation type="journal article" date="2019" name="Int. J. Syst. Evol. Microbiol.">
        <title>The Global Catalogue of Microorganisms (GCM) 10K type strain sequencing project: providing services to taxonomists for standard genome sequencing and annotation.</title>
        <authorList>
            <consortium name="The Broad Institute Genomics Platform"/>
            <consortium name="The Broad Institute Genome Sequencing Center for Infectious Disease"/>
            <person name="Wu L."/>
            <person name="Ma J."/>
        </authorList>
    </citation>
    <scope>NUCLEOTIDE SEQUENCE [LARGE SCALE GENOMIC DNA]</scope>
    <source>
        <strain evidence="3">CGMCC 1.7693</strain>
    </source>
</reference>
<evidence type="ECO:0000313" key="2">
    <source>
        <dbReference type="EMBL" id="GGP07285.1"/>
    </source>
</evidence>
<dbReference type="RefSeq" id="WP_188732748.1">
    <property type="nucleotide sequence ID" value="NZ_BMLW01000001.1"/>
</dbReference>
<dbReference type="Pfam" id="PF05135">
    <property type="entry name" value="Phage_connect_1"/>
    <property type="match status" value="1"/>
</dbReference>
<gene>
    <name evidence="2" type="ORF">GCM10011346_02660</name>
</gene>
<accession>A0ABQ2NNZ8</accession>
<evidence type="ECO:0000313" key="3">
    <source>
        <dbReference type="Proteomes" id="UP000641206"/>
    </source>
</evidence>
<comment type="caution">
    <text evidence="2">The sequence shown here is derived from an EMBL/GenBank/DDBJ whole genome shotgun (WGS) entry which is preliminary data.</text>
</comment>
<keyword evidence="3" id="KW-1185">Reference proteome</keyword>
<dbReference type="Proteomes" id="UP000641206">
    <property type="component" value="Unassembled WGS sequence"/>
</dbReference>
<name>A0ABQ2NNZ8_9BACI</name>
<feature type="coiled-coil region" evidence="1">
    <location>
        <begin position="75"/>
        <end position="102"/>
    </location>
</feature>
<sequence length="110" mass="12951">MLDRLKIRKPDLDEKLANEFIKTAKDRILLRVGSAKSIFPAELESICVEVVSAMYNQHESNHEGVESESVDVFSIKFVNNLLDQYTLELQEYKRLLEKEEDENRYKVRFL</sequence>
<protein>
    <recommendedName>
        <fullName evidence="4">Phage gp6-like head-tail connector protein</fullName>
    </recommendedName>
</protein>
<evidence type="ECO:0000256" key="1">
    <source>
        <dbReference type="SAM" id="Coils"/>
    </source>
</evidence>
<dbReference type="InterPro" id="IPR021146">
    <property type="entry name" value="Phage_gp6-like_head-tail"/>
</dbReference>
<keyword evidence="1" id="KW-0175">Coiled coil</keyword>
<evidence type="ECO:0008006" key="4">
    <source>
        <dbReference type="Google" id="ProtNLM"/>
    </source>
</evidence>
<organism evidence="2 3">
    <name type="scientific">Oceanobacillus neutriphilus</name>
    <dbReference type="NCBI Taxonomy" id="531815"/>
    <lineage>
        <taxon>Bacteria</taxon>
        <taxon>Bacillati</taxon>
        <taxon>Bacillota</taxon>
        <taxon>Bacilli</taxon>
        <taxon>Bacillales</taxon>
        <taxon>Bacillaceae</taxon>
        <taxon>Oceanobacillus</taxon>
    </lineage>
</organism>
<proteinExistence type="predicted"/>
<dbReference type="EMBL" id="BMLW01000001">
    <property type="protein sequence ID" value="GGP07285.1"/>
    <property type="molecule type" value="Genomic_DNA"/>
</dbReference>